<dbReference type="GO" id="GO:0006814">
    <property type="term" value="P:sodium ion transport"/>
    <property type="evidence" value="ECO:0007669"/>
    <property type="project" value="UniProtKB-KW"/>
</dbReference>
<evidence type="ECO:0000256" key="6">
    <source>
        <dbReference type="ARBA" id="ARBA00022568"/>
    </source>
</evidence>
<feature type="transmembrane region" description="Helical" evidence="17">
    <location>
        <begin position="477"/>
        <end position="496"/>
    </location>
</feature>
<dbReference type="GO" id="GO:0005509">
    <property type="term" value="F:calcium ion binding"/>
    <property type="evidence" value="ECO:0007669"/>
    <property type="project" value="InterPro"/>
</dbReference>
<dbReference type="Pfam" id="PF13499">
    <property type="entry name" value="EF-hand_7"/>
    <property type="match status" value="1"/>
</dbReference>
<feature type="transmembrane region" description="Helical" evidence="17">
    <location>
        <begin position="250"/>
        <end position="271"/>
    </location>
</feature>
<evidence type="ECO:0000256" key="7">
    <source>
        <dbReference type="ARBA" id="ARBA00022692"/>
    </source>
</evidence>
<dbReference type="Gene3D" id="1.10.238.10">
    <property type="entry name" value="EF-hand"/>
    <property type="match status" value="1"/>
</dbReference>
<keyword evidence="9" id="KW-0677">Repeat</keyword>
<keyword evidence="14" id="KW-0406">Ion transport</keyword>
<dbReference type="EMBL" id="AM446592">
    <property type="protein sequence ID" value="CAN78652.1"/>
    <property type="molecule type" value="Genomic_DNA"/>
</dbReference>
<feature type="transmembrane region" description="Helical" evidence="17">
    <location>
        <begin position="166"/>
        <end position="189"/>
    </location>
</feature>
<feature type="chain" id="PRO_5002678116" description="EF-hand domain-containing protein" evidence="18">
    <location>
        <begin position="25"/>
        <end position="598"/>
    </location>
</feature>
<dbReference type="PROSITE" id="PS00018">
    <property type="entry name" value="EF_HAND_1"/>
    <property type="match status" value="1"/>
</dbReference>
<evidence type="ECO:0000256" key="4">
    <source>
        <dbReference type="ARBA" id="ARBA00022449"/>
    </source>
</evidence>
<name>A5B4U5_VITVI</name>
<keyword evidence="5" id="KW-1003">Cell membrane</keyword>
<organism evidence="20">
    <name type="scientific">Vitis vinifera</name>
    <name type="common">Grape</name>
    <dbReference type="NCBI Taxonomy" id="29760"/>
    <lineage>
        <taxon>Eukaryota</taxon>
        <taxon>Viridiplantae</taxon>
        <taxon>Streptophyta</taxon>
        <taxon>Embryophyta</taxon>
        <taxon>Tracheophyta</taxon>
        <taxon>Spermatophyta</taxon>
        <taxon>Magnoliopsida</taxon>
        <taxon>eudicotyledons</taxon>
        <taxon>Gunneridae</taxon>
        <taxon>Pentapetalae</taxon>
        <taxon>rosids</taxon>
        <taxon>Vitales</taxon>
        <taxon>Vitaceae</taxon>
        <taxon>Viteae</taxon>
        <taxon>Vitis</taxon>
    </lineage>
</organism>
<comment type="similarity">
    <text evidence="2">Belongs to the Ca(2+):cation antiporter (CaCA) (TC 2.A.19) family.</text>
</comment>
<keyword evidence="7 17" id="KW-0812">Transmembrane</keyword>
<dbReference type="GO" id="GO:0005886">
    <property type="term" value="C:plasma membrane"/>
    <property type="evidence" value="ECO:0007669"/>
    <property type="project" value="UniProtKB-SubCell"/>
</dbReference>
<evidence type="ECO:0000256" key="15">
    <source>
        <dbReference type="ARBA" id="ARBA00023136"/>
    </source>
</evidence>
<accession>A5B4U5</accession>
<keyword evidence="12" id="KW-0346">Stress response</keyword>
<dbReference type="PANTHER" id="PTHR31503:SF45">
    <property type="entry name" value="SODIUM_CALCIUM EXCHANGER NCL-LIKE"/>
    <property type="match status" value="1"/>
</dbReference>
<keyword evidence="11 17" id="KW-1133">Transmembrane helix</keyword>
<evidence type="ECO:0000256" key="5">
    <source>
        <dbReference type="ARBA" id="ARBA00022475"/>
    </source>
</evidence>
<evidence type="ECO:0000256" key="13">
    <source>
        <dbReference type="ARBA" id="ARBA00023053"/>
    </source>
</evidence>
<feature type="transmembrane region" description="Helical" evidence="17">
    <location>
        <begin position="64"/>
        <end position="88"/>
    </location>
</feature>
<dbReference type="ExpressionAtlas" id="A5B4U5">
    <property type="expression patterns" value="baseline"/>
</dbReference>
<dbReference type="InterPro" id="IPR011992">
    <property type="entry name" value="EF-hand-dom_pair"/>
</dbReference>
<keyword evidence="10" id="KW-0106">Calcium</keyword>
<keyword evidence="16" id="KW-0739">Sodium transport</keyword>
<reference evidence="20" key="1">
    <citation type="journal article" date="2007" name="PLoS ONE">
        <title>The first genome sequence of an elite grapevine cultivar (Pinot noir Vitis vinifera L.): coping with a highly heterozygous genome.</title>
        <authorList>
            <person name="Velasco R."/>
            <person name="Zharkikh A."/>
            <person name="Troggio M."/>
            <person name="Cartwright D.A."/>
            <person name="Cestaro A."/>
            <person name="Pruss D."/>
            <person name="Pindo M."/>
            <person name="FitzGerald L.M."/>
            <person name="Vezzulli S."/>
            <person name="Reid J."/>
            <person name="Malacarne G."/>
            <person name="Iliev D."/>
            <person name="Coppola G."/>
            <person name="Wardell B."/>
            <person name="Micheletti D."/>
            <person name="Macalma T."/>
            <person name="Facci M."/>
            <person name="Mitchell J.T."/>
            <person name="Perazzolli M."/>
            <person name="Eldredge G."/>
            <person name="Gatto P."/>
            <person name="Oyzerski R."/>
            <person name="Moretto M."/>
            <person name="Gutin N."/>
            <person name="Stefanini M."/>
            <person name="Chen Y."/>
            <person name="Segala C."/>
            <person name="Davenport C."/>
            <person name="Dematte L."/>
            <person name="Mraz A."/>
            <person name="Battilana J."/>
            <person name="Stormo K."/>
            <person name="Costa F."/>
            <person name="Tao Q."/>
            <person name="Si-Ammour A."/>
            <person name="Harkins T."/>
            <person name="Lackey A."/>
            <person name="Perbost C."/>
            <person name="Taillon B."/>
            <person name="Stella A."/>
            <person name="Solovyev V."/>
            <person name="Fawcett J.A."/>
            <person name="Sterck L."/>
            <person name="Vandepoele K."/>
            <person name="Grando S.M."/>
            <person name="Toppo S."/>
            <person name="Moser C."/>
            <person name="Lanchbury J."/>
            <person name="Bogden R."/>
            <person name="Skolnick M."/>
            <person name="Sgaramella V."/>
            <person name="Bhatnagar S.K."/>
            <person name="Fontana P."/>
            <person name="Gutin A."/>
            <person name="Van de Peer Y."/>
            <person name="Salamini F."/>
            <person name="Viola R."/>
        </authorList>
    </citation>
    <scope>NUCLEOTIDE SEQUENCE</scope>
</reference>
<feature type="transmembrane region" description="Helical" evidence="17">
    <location>
        <begin position="223"/>
        <end position="244"/>
    </location>
</feature>
<keyword evidence="4" id="KW-0050">Antiport</keyword>
<evidence type="ECO:0000256" key="12">
    <source>
        <dbReference type="ARBA" id="ARBA00023016"/>
    </source>
</evidence>
<evidence type="ECO:0000256" key="17">
    <source>
        <dbReference type="SAM" id="Phobius"/>
    </source>
</evidence>
<keyword evidence="3" id="KW-0813">Transport</keyword>
<dbReference type="InterPro" id="IPR002048">
    <property type="entry name" value="EF_hand_dom"/>
</dbReference>
<feature type="transmembrane region" description="Helical" evidence="17">
    <location>
        <begin position="100"/>
        <end position="121"/>
    </location>
</feature>
<dbReference type="CDD" id="cd00051">
    <property type="entry name" value="EFh"/>
    <property type="match status" value="1"/>
</dbReference>
<gene>
    <name evidence="20" type="ORF">VITISV_033128</name>
</gene>
<dbReference type="Pfam" id="PF01699">
    <property type="entry name" value="Na_Ca_ex"/>
    <property type="match status" value="1"/>
</dbReference>
<dbReference type="PANTHER" id="PTHR31503">
    <property type="entry name" value="VACUOLAR CALCIUM ION TRANSPORTER"/>
    <property type="match status" value="1"/>
</dbReference>
<protein>
    <recommendedName>
        <fullName evidence="19">EF-hand domain-containing protein</fullName>
    </recommendedName>
</protein>
<keyword evidence="15 17" id="KW-0472">Membrane</keyword>
<evidence type="ECO:0000256" key="14">
    <source>
        <dbReference type="ARBA" id="ARBA00023065"/>
    </source>
</evidence>
<evidence type="ECO:0000256" key="11">
    <source>
        <dbReference type="ARBA" id="ARBA00022989"/>
    </source>
</evidence>
<dbReference type="AlphaFoldDB" id="A5B4U5"/>
<dbReference type="GO" id="GO:0015368">
    <property type="term" value="F:calcium:monoatomic cation antiporter activity"/>
    <property type="evidence" value="ECO:0007669"/>
    <property type="project" value="UniProtKB-ARBA"/>
</dbReference>
<evidence type="ECO:0000256" key="3">
    <source>
        <dbReference type="ARBA" id="ARBA00022448"/>
    </source>
</evidence>
<evidence type="ECO:0000256" key="8">
    <source>
        <dbReference type="ARBA" id="ARBA00022723"/>
    </source>
</evidence>
<evidence type="ECO:0000256" key="18">
    <source>
        <dbReference type="SAM" id="SignalP"/>
    </source>
</evidence>
<feature type="transmembrane region" description="Helical" evidence="17">
    <location>
        <begin position="517"/>
        <end position="539"/>
    </location>
</feature>
<evidence type="ECO:0000256" key="10">
    <source>
        <dbReference type="ARBA" id="ARBA00022837"/>
    </source>
</evidence>
<dbReference type="SUPFAM" id="SSF47473">
    <property type="entry name" value="EF-hand"/>
    <property type="match status" value="1"/>
</dbReference>
<keyword evidence="13" id="KW-0915">Sodium</keyword>
<keyword evidence="18" id="KW-0732">Signal</keyword>
<feature type="domain" description="EF-hand" evidence="19">
    <location>
        <begin position="314"/>
        <end position="349"/>
    </location>
</feature>
<dbReference type="InterPro" id="IPR004713">
    <property type="entry name" value="CaH_exchang"/>
</dbReference>
<evidence type="ECO:0000259" key="19">
    <source>
        <dbReference type="PROSITE" id="PS50222"/>
    </source>
</evidence>
<sequence length="598" mass="65522">MAKKHALFLLAFLFLMMLINGGKGQGVADNSAYGLVSDGVGEVQQSAFIVFKNWASSDSCDQTYGFLPCTTTVLGNIFLILVYGYLMFIAAKFLSDGSEILLGILGPGIIGGLFLPVLSAFPDAVIILESSTLLTPLSDPRFPMGAIIIHLGYLEAKKQLKVQVSIGMGLLAGSTVMLLTILWGSCIIVGKCDIENSVATDLKDTRGFSLTGSGVSTDIWASYAARIMVISVIPFIIVQISQVLHTTSQARLTVLISLIVSLSLLLSYCLYQVFQPRIQKRRLAYAKHKHLMSGILKHLKSHILGRLFTNNGEPNTEAIKKLFETIDVNSNGYLSVTDIRALIIGIQFDAADLDIDETVKSVMKDFDTTGDSQIDMNEFVRGMSRWLTKAKRSAIHAGSDGSNSLSTRYINDFNLRTREEQDKLEDQNEEEEVESIKNPKWNASKAVAMLLLGTVVAAIFADPLVDAVDNFSTATSIPSFFVSFVVLPFASSSEAVSAMIFASRKKLRTASLTFSEIYGSVTMGNILSLSVFLGLIYFRQLTWDFASEVLIILIVCILMGVFAGTRTTFPLWTSLMAFLLYPLSLVLVYVLDNYLGWS</sequence>
<evidence type="ECO:0000256" key="9">
    <source>
        <dbReference type="ARBA" id="ARBA00022737"/>
    </source>
</evidence>
<dbReference type="PROSITE" id="PS50222">
    <property type="entry name" value="EF_HAND_2"/>
    <property type="match status" value="2"/>
</dbReference>
<feature type="signal peptide" evidence="18">
    <location>
        <begin position="1"/>
        <end position="24"/>
    </location>
</feature>
<dbReference type="InterPro" id="IPR018247">
    <property type="entry name" value="EF_Hand_1_Ca_BS"/>
</dbReference>
<feature type="transmembrane region" description="Helical" evidence="17">
    <location>
        <begin position="446"/>
        <end position="465"/>
    </location>
</feature>
<evidence type="ECO:0000313" key="20">
    <source>
        <dbReference type="EMBL" id="CAN78652.1"/>
    </source>
</evidence>
<keyword evidence="6" id="KW-0109">Calcium transport</keyword>
<feature type="domain" description="EF-hand" evidence="19">
    <location>
        <begin position="354"/>
        <end position="389"/>
    </location>
</feature>
<keyword evidence="8" id="KW-0479">Metal-binding</keyword>
<evidence type="ECO:0000256" key="16">
    <source>
        <dbReference type="ARBA" id="ARBA00023201"/>
    </source>
</evidence>
<comment type="subcellular location">
    <subcellularLocation>
        <location evidence="1">Cell membrane</location>
        <topology evidence="1">Multi-pass membrane protein</topology>
    </subcellularLocation>
</comment>
<feature type="transmembrane region" description="Helical" evidence="17">
    <location>
        <begin position="571"/>
        <end position="591"/>
    </location>
</feature>
<dbReference type="FunFam" id="1.20.1420.30:FF:000019">
    <property type="entry name" value="Sodium/calcium exchanger NCL2"/>
    <property type="match status" value="1"/>
</dbReference>
<evidence type="ECO:0000256" key="2">
    <source>
        <dbReference type="ARBA" id="ARBA00008170"/>
    </source>
</evidence>
<evidence type="ECO:0000256" key="1">
    <source>
        <dbReference type="ARBA" id="ARBA00004651"/>
    </source>
</evidence>
<feature type="transmembrane region" description="Helical" evidence="17">
    <location>
        <begin position="545"/>
        <end position="564"/>
    </location>
</feature>
<proteinExistence type="inferred from homology"/>
<dbReference type="InterPro" id="IPR004837">
    <property type="entry name" value="NaCa_Exmemb"/>
</dbReference>
<dbReference type="SMART" id="SM00054">
    <property type="entry name" value="EFh"/>
    <property type="match status" value="2"/>
</dbReference>